<evidence type="ECO:0000256" key="2">
    <source>
        <dbReference type="ARBA" id="ARBA00022692"/>
    </source>
</evidence>
<feature type="transmembrane region" description="Helical" evidence="5">
    <location>
        <begin position="445"/>
        <end position="463"/>
    </location>
</feature>
<feature type="domain" description="O-antigen ligase-related" evidence="6">
    <location>
        <begin position="251"/>
        <end position="394"/>
    </location>
</feature>
<protein>
    <recommendedName>
        <fullName evidence="6">O-antigen ligase-related domain-containing protein</fullName>
    </recommendedName>
</protein>
<dbReference type="Proteomes" id="UP000218113">
    <property type="component" value="Unassembled WGS sequence"/>
</dbReference>
<feature type="transmembrane region" description="Helical" evidence="5">
    <location>
        <begin position="113"/>
        <end position="132"/>
    </location>
</feature>
<evidence type="ECO:0000313" key="7">
    <source>
        <dbReference type="EMBL" id="PCI28809.1"/>
    </source>
</evidence>
<evidence type="ECO:0000256" key="4">
    <source>
        <dbReference type="ARBA" id="ARBA00023136"/>
    </source>
</evidence>
<evidence type="ECO:0000256" key="5">
    <source>
        <dbReference type="SAM" id="Phobius"/>
    </source>
</evidence>
<dbReference type="GO" id="GO:0016020">
    <property type="term" value="C:membrane"/>
    <property type="evidence" value="ECO:0007669"/>
    <property type="project" value="UniProtKB-SubCell"/>
</dbReference>
<keyword evidence="2 5" id="KW-0812">Transmembrane</keyword>
<feature type="transmembrane region" description="Helical" evidence="5">
    <location>
        <begin position="57"/>
        <end position="79"/>
    </location>
</feature>
<feature type="transmembrane region" description="Helical" evidence="5">
    <location>
        <begin position="34"/>
        <end position="52"/>
    </location>
</feature>
<sequence length="472" mass="53054">MSVFSHYLSLFLQFLLFGGISATLGIAIPHYPMVSVPVFLLLGLILYIKILLRDYHIILGAIIVVIPFNFESLIAAINISYVNPFNVLWISYVGIVLLRCATYSERLLIYSPLNLPIFFVVLSFSISFVQSYFVVPVTVLKDTIFPIFQQWLQWILFYFFCLKGVRTQKEAKQVIFWVMLMLLFAGLQNIRDYMSMLAVTRADNLERASGLFNTANYSASFFSYYVPFAVGLALSHLPEQKWRLFFAVTAGIGLVAVVVTYSRGGMASTGLACMIIAVLSKVNARKVVVLCLIAGIAFSSGNIRKRFSQSSVEGPYGEQVDPSIHARLIAWSKAFYLIREKPWIGQGFFSFRYIKIEKFEDEAAKAHGSSGMAVHNGFLNILVNAGITGLLAFVFLLVAIFRFSLKIFCESKDPYWKGVAVGFLGAIISLVLVNMSGTRLYDRQMIAYLWILAAALYRGYSFYLQDQEGETS</sequence>
<comment type="caution">
    <text evidence="7">The sequence shown here is derived from an EMBL/GenBank/DDBJ whole genome shotgun (WGS) entry which is preliminary data.</text>
</comment>
<proteinExistence type="predicted"/>
<dbReference type="Pfam" id="PF04932">
    <property type="entry name" value="Wzy_C"/>
    <property type="match status" value="1"/>
</dbReference>
<evidence type="ECO:0000256" key="1">
    <source>
        <dbReference type="ARBA" id="ARBA00004141"/>
    </source>
</evidence>
<feature type="transmembrane region" description="Helical" evidence="5">
    <location>
        <begin position="274"/>
        <end position="298"/>
    </location>
</feature>
<dbReference type="AlphaFoldDB" id="A0A2A4T697"/>
<dbReference type="InterPro" id="IPR051533">
    <property type="entry name" value="WaaL-like"/>
</dbReference>
<dbReference type="PANTHER" id="PTHR37422:SF13">
    <property type="entry name" value="LIPOPOLYSACCHARIDE BIOSYNTHESIS PROTEIN PA4999-RELATED"/>
    <property type="match status" value="1"/>
</dbReference>
<feature type="transmembrane region" description="Helical" evidence="5">
    <location>
        <begin position="7"/>
        <end position="28"/>
    </location>
</feature>
<dbReference type="InterPro" id="IPR007016">
    <property type="entry name" value="O-antigen_ligase-rel_domated"/>
</dbReference>
<keyword evidence="4 5" id="KW-0472">Membrane</keyword>
<reference evidence="8" key="1">
    <citation type="submission" date="2017-08" db="EMBL/GenBank/DDBJ databases">
        <title>A dynamic microbial community with high functional redundancy inhabits the cold, oxic subseafloor aquifer.</title>
        <authorList>
            <person name="Tully B.J."/>
            <person name="Wheat C.G."/>
            <person name="Glazer B.T."/>
            <person name="Huber J.A."/>
        </authorList>
    </citation>
    <scope>NUCLEOTIDE SEQUENCE [LARGE SCALE GENOMIC DNA]</scope>
</reference>
<keyword evidence="3 5" id="KW-1133">Transmembrane helix</keyword>
<organism evidence="7 8">
    <name type="scientific">SAR324 cluster bacterium</name>
    <dbReference type="NCBI Taxonomy" id="2024889"/>
    <lineage>
        <taxon>Bacteria</taxon>
        <taxon>Deltaproteobacteria</taxon>
        <taxon>SAR324 cluster</taxon>
    </lineage>
</organism>
<comment type="subcellular location">
    <subcellularLocation>
        <location evidence="1">Membrane</location>
        <topology evidence="1">Multi-pass membrane protein</topology>
    </subcellularLocation>
</comment>
<feature type="transmembrane region" description="Helical" evidence="5">
    <location>
        <begin position="144"/>
        <end position="162"/>
    </location>
</feature>
<evidence type="ECO:0000256" key="3">
    <source>
        <dbReference type="ARBA" id="ARBA00022989"/>
    </source>
</evidence>
<feature type="transmembrane region" description="Helical" evidence="5">
    <location>
        <begin position="381"/>
        <end position="403"/>
    </location>
</feature>
<feature type="transmembrane region" description="Helical" evidence="5">
    <location>
        <begin position="244"/>
        <end position="262"/>
    </location>
</feature>
<evidence type="ECO:0000259" key="6">
    <source>
        <dbReference type="Pfam" id="PF04932"/>
    </source>
</evidence>
<name>A0A2A4T697_9DELT</name>
<feature type="transmembrane region" description="Helical" evidence="5">
    <location>
        <begin position="174"/>
        <end position="190"/>
    </location>
</feature>
<feature type="transmembrane region" description="Helical" evidence="5">
    <location>
        <begin position="217"/>
        <end position="237"/>
    </location>
</feature>
<evidence type="ECO:0000313" key="8">
    <source>
        <dbReference type="Proteomes" id="UP000218113"/>
    </source>
</evidence>
<feature type="transmembrane region" description="Helical" evidence="5">
    <location>
        <begin position="415"/>
        <end position="433"/>
    </location>
</feature>
<feature type="transmembrane region" description="Helical" evidence="5">
    <location>
        <begin position="85"/>
        <end position="101"/>
    </location>
</feature>
<dbReference type="PANTHER" id="PTHR37422">
    <property type="entry name" value="TEICHURONIC ACID BIOSYNTHESIS PROTEIN TUAE"/>
    <property type="match status" value="1"/>
</dbReference>
<gene>
    <name evidence="7" type="ORF">COB67_05520</name>
</gene>
<accession>A0A2A4T697</accession>
<dbReference type="EMBL" id="NVSR01000025">
    <property type="protein sequence ID" value="PCI28809.1"/>
    <property type="molecule type" value="Genomic_DNA"/>
</dbReference>